<dbReference type="Proteomes" id="UP000243591">
    <property type="component" value="Chromosome"/>
</dbReference>
<dbReference type="Proteomes" id="UP000270190">
    <property type="component" value="Unassembled WGS sequence"/>
</dbReference>
<reference evidence="4" key="2">
    <citation type="submission" date="2018-04" db="EMBL/GenBank/DDBJ databases">
        <authorList>
            <person name="Illikoud N."/>
        </authorList>
    </citation>
    <scope>NUCLEOTIDE SEQUENCE [LARGE SCALE GENOMIC DNA]</scope>
</reference>
<keyword evidence="3" id="KW-1185">Reference proteome</keyword>
<proteinExistence type="predicted"/>
<dbReference type="RefSeq" id="WP_029092396.1">
    <property type="nucleotide sequence ID" value="NZ_CBCPIX010000001.1"/>
</dbReference>
<name>A0A1D2JQY4_BROTH</name>
<dbReference type="OrthoDB" id="9810528at2"/>
<evidence type="ECO:0000313" key="1">
    <source>
        <dbReference type="EMBL" id="ATF25406.1"/>
    </source>
</evidence>
<dbReference type="SUPFAM" id="SSF47954">
    <property type="entry name" value="Cyclin-like"/>
    <property type="match status" value="1"/>
</dbReference>
<dbReference type="AlphaFoldDB" id="A0A1D2JQY4"/>
<sequence length="328" mass="38405">MNDILSFQTNAPVDRQLVWRSICETYIQHYLEQDDDFLTYSDYLEPFSDETLNSLLSTLLASYFSEHAMGKIIYEQIVSGLKIPEYQIERVAHWFDDSVISLFDVLEQTPENNWLIYNHLDTNEYLVNHRTLNGLSLYNDKQLDQLFHMTLVREKNYYYALENTITLGTAEERLIFSLLNAAPHTGLNPALTKQQQLFFNLTFTLDFHLENDSDDIKSFIDNGLLKYEALLLLENEFQHYSSDEEQHVARHLLGEVFQQMTTSSELKNANINSLAAAVTYLLQQEPFLFGAHETQNQVAQRYNVSISTIRKWYRFLKNELSPFIDSYQ</sequence>
<evidence type="ECO:0000313" key="3">
    <source>
        <dbReference type="Proteomes" id="UP000243591"/>
    </source>
</evidence>
<dbReference type="EMBL" id="OUNC01000023">
    <property type="protein sequence ID" value="SPP28718.1"/>
    <property type="molecule type" value="Genomic_DNA"/>
</dbReference>
<accession>A0A1D2JQY4</accession>
<dbReference type="InterPro" id="IPR036915">
    <property type="entry name" value="Cyclin-like_sf"/>
</dbReference>
<gene>
    <name evidence="2" type="ORF">BTBSAS_30036</name>
    <name evidence="1" type="ORF">CNY62_02790</name>
</gene>
<reference evidence="1 3" key="1">
    <citation type="submission" date="2017-09" db="EMBL/GenBank/DDBJ databases">
        <title>Complete Genome Sequences of Two Strains of the Meat Spoilage Bacterium Brochothrix thermosphacta Isolated from Ground Chicken.</title>
        <authorList>
            <person name="Paoli G.C."/>
            <person name="Wijey C."/>
            <person name="Chen C.-Y."/>
            <person name="Nguyen L."/>
            <person name="Yan X."/>
            <person name="Irwin P.L."/>
        </authorList>
    </citation>
    <scope>NUCLEOTIDE SEQUENCE [LARGE SCALE GENOMIC DNA]</scope>
    <source>
        <strain evidence="1 3">BI</strain>
    </source>
</reference>
<organism evidence="1 3">
    <name type="scientific">Brochothrix thermosphacta</name>
    <name type="common">Microbacterium thermosphactum</name>
    <dbReference type="NCBI Taxonomy" id="2756"/>
    <lineage>
        <taxon>Bacteria</taxon>
        <taxon>Bacillati</taxon>
        <taxon>Bacillota</taxon>
        <taxon>Bacilli</taxon>
        <taxon>Bacillales</taxon>
        <taxon>Listeriaceae</taxon>
        <taxon>Brochothrix</taxon>
    </lineage>
</organism>
<evidence type="ECO:0000313" key="4">
    <source>
        <dbReference type="Proteomes" id="UP000270190"/>
    </source>
</evidence>
<evidence type="ECO:0000313" key="2">
    <source>
        <dbReference type="EMBL" id="SPP28718.1"/>
    </source>
</evidence>
<dbReference type="KEGG" id="bths:CNY62_02790"/>
<reference evidence="2" key="3">
    <citation type="submission" date="2018-04" db="EMBL/GenBank/DDBJ databases">
        <authorList>
            <person name="Go L.Y."/>
            <person name="Mitchell J.A."/>
        </authorList>
    </citation>
    <scope>NUCLEOTIDE SEQUENCE</scope>
    <source>
        <strain evidence="2">BSAS1 3</strain>
    </source>
</reference>
<dbReference type="Gene3D" id="1.10.472.10">
    <property type="entry name" value="Cyclin-like"/>
    <property type="match status" value="1"/>
</dbReference>
<dbReference type="EMBL" id="CP023483">
    <property type="protein sequence ID" value="ATF25406.1"/>
    <property type="molecule type" value="Genomic_DNA"/>
</dbReference>
<protein>
    <submittedName>
        <fullName evidence="1">Uncharacterized protein</fullName>
    </submittedName>
</protein>